<proteinExistence type="predicted"/>
<sequence length="183" mass="19584">MAPLSPPTSALLTPSPLPTDSQGCTLTLSLDLTRYNLLKAIGGEYMSVTDAGYLSVLFDVGEIIGGILAGFMSDQLDARATTACARVDDIYSHDPSVVLVTWHLEIQMLKLVEQGMIVIYAMGAEWKGLPFPGCLSSSAGSGPSTAEGTPFFFRGQSIWEAVIRELLSKGLSHAKEVAFLQKK</sequence>
<dbReference type="Gene3D" id="1.20.1250.20">
    <property type="entry name" value="MFS general substrate transporter like domains"/>
    <property type="match status" value="1"/>
</dbReference>
<dbReference type="EnsemblPlants" id="EMT11357">
    <property type="protein sequence ID" value="EMT11357"/>
    <property type="gene ID" value="F775_07563"/>
</dbReference>
<evidence type="ECO:0000313" key="1">
    <source>
        <dbReference type="EnsemblPlants" id="EMT11357"/>
    </source>
</evidence>
<dbReference type="AlphaFoldDB" id="M8B3Q3"/>
<dbReference type="InterPro" id="IPR036259">
    <property type="entry name" value="MFS_trans_sf"/>
</dbReference>
<accession>M8B3Q3</accession>
<name>M8B3Q3_AEGTA</name>
<protein>
    <submittedName>
        <fullName evidence="1">Pectin acetylesterase</fullName>
    </submittedName>
</protein>
<organism evidence="1">
    <name type="scientific">Aegilops tauschii</name>
    <name type="common">Tausch's goatgrass</name>
    <name type="synonym">Aegilops squarrosa</name>
    <dbReference type="NCBI Taxonomy" id="37682"/>
    <lineage>
        <taxon>Eukaryota</taxon>
        <taxon>Viridiplantae</taxon>
        <taxon>Streptophyta</taxon>
        <taxon>Embryophyta</taxon>
        <taxon>Tracheophyta</taxon>
        <taxon>Spermatophyta</taxon>
        <taxon>Magnoliopsida</taxon>
        <taxon>Liliopsida</taxon>
        <taxon>Poales</taxon>
        <taxon>Poaceae</taxon>
        <taxon>BOP clade</taxon>
        <taxon>Pooideae</taxon>
        <taxon>Triticodae</taxon>
        <taxon>Triticeae</taxon>
        <taxon>Triticinae</taxon>
        <taxon>Aegilops</taxon>
    </lineage>
</organism>
<reference evidence="1" key="1">
    <citation type="submission" date="2015-06" db="UniProtKB">
        <authorList>
            <consortium name="EnsemblPlants"/>
        </authorList>
    </citation>
    <scope>IDENTIFICATION</scope>
</reference>